<dbReference type="InterPro" id="IPR021951">
    <property type="entry name" value="DUF3567"/>
</dbReference>
<dbReference type="RefSeq" id="WP_275681830.1">
    <property type="nucleotide sequence ID" value="NZ_JAJLJH010000001.1"/>
</dbReference>
<name>A0A9X1YGW2_9BURK</name>
<dbReference type="Proteomes" id="UP001139353">
    <property type="component" value="Unassembled WGS sequence"/>
</dbReference>
<evidence type="ECO:0000313" key="1">
    <source>
        <dbReference type="EMBL" id="MCK9685838.1"/>
    </source>
</evidence>
<dbReference type="EMBL" id="JAJLJH010000001">
    <property type="protein sequence ID" value="MCK9685838.1"/>
    <property type="molecule type" value="Genomic_DNA"/>
</dbReference>
<dbReference type="AlphaFoldDB" id="A0A9X1YGW2"/>
<reference evidence="1" key="1">
    <citation type="submission" date="2021-11" db="EMBL/GenBank/DDBJ databases">
        <title>BS-T2-15 a new species belonging to the Comamonadaceae family isolated from the soil of a French oak forest.</title>
        <authorList>
            <person name="Mieszkin S."/>
            <person name="Alain K."/>
        </authorList>
    </citation>
    <scope>NUCLEOTIDE SEQUENCE</scope>
    <source>
        <strain evidence="1">BS-T2-15</strain>
    </source>
</reference>
<accession>A0A9X1YGW2</accession>
<keyword evidence="2" id="KW-1185">Reference proteome</keyword>
<organism evidence="1 2">
    <name type="scientific">Scleromatobacter humisilvae</name>
    <dbReference type="NCBI Taxonomy" id="2897159"/>
    <lineage>
        <taxon>Bacteria</taxon>
        <taxon>Pseudomonadati</taxon>
        <taxon>Pseudomonadota</taxon>
        <taxon>Betaproteobacteria</taxon>
        <taxon>Burkholderiales</taxon>
        <taxon>Sphaerotilaceae</taxon>
        <taxon>Scleromatobacter</taxon>
    </lineage>
</organism>
<protein>
    <submittedName>
        <fullName evidence="1">DUF3567 domain-containing protein</fullName>
    </submittedName>
</protein>
<gene>
    <name evidence="1" type="ORF">LPC04_08975</name>
</gene>
<comment type="caution">
    <text evidence="1">The sequence shown here is derived from an EMBL/GenBank/DDBJ whole genome shotgun (WGS) entry which is preliminary data.</text>
</comment>
<evidence type="ECO:0000313" key="2">
    <source>
        <dbReference type="Proteomes" id="UP001139353"/>
    </source>
</evidence>
<sequence length="96" mass="10816">MTTMVYNSDNFVVVELDVPVAPREGDILEASDTPLSRGGYEIVDKFARKEIYIEGALAQQFREGVEELARTEPTQDQVEEFIGRYTGLAQQPLILH</sequence>
<proteinExistence type="predicted"/>
<dbReference type="Pfam" id="PF12091">
    <property type="entry name" value="DUF3567"/>
    <property type="match status" value="1"/>
</dbReference>